<evidence type="ECO:0000256" key="6">
    <source>
        <dbReference type="ARBA" id="ARBA00022741"/>
    </source>
</evidence>
<keyword evidence="9" id="KW-0460">Magnesium</keyword>
<comment type="catalytic activity">
    <reaction evidence="13">
        <text>ATP + (deoxyribonucleotide)n-3'-hydroxyl + 5'-phospho-(deoxyribonucleotide)m = (deoxyribonucleotide)n+m + AMP + diphosphate.</text>
        <dbReference type="EC" id="6.5.1.1"/>
    </reaction>
</comment>
<keyword evidence="11" id="KW-0234">DNA repair</keyword>
<dbReference type="PANTHER" id="PTHR45674">
    <property type="entry name" value="DNA LIGASE 1/3 FAMILY MEMBER"/>
    <property type="match status" value="1"/>
</dbReference>
<evidence type="ECO:0000256" key="13">
    <source>
        <dbReference type="ARBA" id="ARBA00034003"/>
    </source>
</evidence>
<dbReference type="PANTHER" id="PTHR45674:SF13">
    <property type="entry name" value="DNA LIGASE-RELATED"/>
    <property type="match status" value="1"/>
</dbReference>
<evidence type="ECO:0000256" key="5">
    <source>
        <dbReference type="ARBA" id="ARBA00022723"/>
    </source>
</evidence>
<evidence type="ECO:0000256" key="9">
    <source>
        <dbReference type="ARBA" id="ARBA00022842"/>
    </source>
</evidence>
<keyword evidence="3" id="KW-0132">Cell division</keyword>
<keyword evidence="5" id="KW-0479">Metal-binding</keyword>
<evidence type="ECO:0000256" key="12">
    <source>
        <dbReference type="ARBA" id="ARBA00023306"/>
    </source>
</evidence>
<dbReference type="InterPro" id="IPR012308">
    <property type="entry name" value="DNA_ligase_ATP-dep_N"/>
</dbReference>
<dbReference type="EC" id="6.5.1.1" evidence="1"/>
<dbReference type="InterPro" id="IPR012310">
    <property type="entry name" value="DNA_ligase_ATP-dep_cent"/>
</dbReference>
<reference evidence="16" key="1">
    <citation type="journal article" date="2019" name="Int. J. Syst. Evol. Microbiol.">
        <title>The Global Catalogue of Microorganisms (GCM) 10K type strain sequencing project: providing services to taxonomists for standard genome sequencing and annotation.</title>
        <authorList>
            <consortium name="The Broad Institute Genomics Platform"/>
            <consortium name="The Broad Institute Genome Sequencing Center for Infectious Disease"/>
            <person name="Wu L."/>
            <person name="Ma J."/>
        </authorList>
    </citation>
    <scope>NUCLEOTIDE SEQUENCE [LARGE SCALE GENOMIC DNA]</scope>
    <source>
        <strain evidence="16">CCUG 62215</strain>
    </source>
</reference>
<dbReference type="CDD" id="cd07972">
    <property type="entry name" value="OBF_DNA_ligase_Arch_LigB"/>
    <property type="match status" value="1"/>
</dbReference>
<evidence type="ECO:0000256" key="2">
    <source>
        <dbReference type="ARBA" id="ARBA00022598"/>
    </source>
</evidence>
<dbReference type="Gene3D" id="3.30.470.30">
    <property type="entry name" value="DNA ligase/mRNA capping enzyme"/>
    <property type="match status" value="1"/>
</dbReference>
<dbReference type="InterPro" id="IPR016059">
    <property type="entry name" value="DNA_ligase_ATP-dep_CS"/>
</dbReference>
<dbReference type="InterPro" id="IPR026333">
    <property type="entry name" value="ATP_dep_DNA_lig_pp_1105_fam"/>
</dbReference>
<evidence type="ECO:0000256" key="4">
    <source>
        <dbReference type="ARBA" id="ARBA00022705"/>
    </source>
</evidence>
<protein>
    <recommendedName>
        <fullName evidence="1">DNA ligase (ATP)</fullName>
        <ecNumber evidence="1">6.5.1.1</ecNumber>
    </recommendedName>
</protein>
<keyword evidence="16" id="KW-1185">Reference proteome</keyword>
<dbReference type="PROSITE" id="PS00697">
    <property type="entry name" value="DNA_LIGASE_A1"/>
    <property type="match status" value="1"/>
</dbReference>
<accession>A0ABW3N561</accession>
<dbReference type="InterPro" id="IPR012340">
    <property type="entry name" value="NA-bd_OB-fold"/>
</dbReference>
<keyword evidence="6" id="KW-0547">Nucleotide-binding</keyword>
<feature type="domain" description="ATP-dependent DNA ligase family profile" evidence="14">
    <location>
        <begin position="303"/>
        <end position="434"/>
    </location>
</feature>
<keyword evidence="10" id="KW-0233">DNA recombination</keyword>
<dbReference type="InterPro" id="IPR050191">
    <property type="entry name" value="ATP-dep_DNA_ligase"/>
</dbReference>
<keyword evidence="8" id="KW-0067">ATP-binding</keyword>
<dbReference type="Gene3D" id="2.40.50.140">
    <property type="entry name" value="Nucleic acid-binding proteins"/>
    <property type="match status" value="1"/>
</dbReference>
<dbReference type="NCBIfam" id="NF006701">
    <property type="entry name" value="PRK09247.1"/>
    <property type="match status" value="1"/>
</dbReference>
<dbReference type="EMBL" id="JBHTJL010000003">
    <property type="protein sequence ID" value="MFD1061675.1"/>
    <property type="molecule type" value="Genomic_DNA"/>
</dbReference>
<evidence type="ECO:0000256" key="10">
    <source>
        <dbReference type="ARBA" id="ARBA00023172"/>
    </source>
</evidence>
<sequence>MKQFSKLISAIEITNKTNAKIDALVEYFRTAPEKDKLWLIALFTGKRPSRPVKTALMKQWCMEITELPEWLFLESYSTVGDLGETIALLLPNSTHHIDITLSEWMTELKQLKPKSDEEKKEFVLQAWSGLNQQERLIFNKLIGGSFRIGVSKKTLVNALAKLTGIDANQLMHSIIGNWEVDKISFEDLILGKHINYDNSKPYPFCLAYALEKDITELGEPNDWIVEQKWDGIRGQIVKRNDEIFIWSRGEELVTQQFPELVEAMSNFQDDFVIDGEILAIKDSAVLLFNDLQKRLNRKNVTKKLLEEVPIGFYAYDLLEYNGEDIREKPFAERRQVLELLFGLVALPSHMKLSHIVQFKKWEELHAIRENSRSVNSEGLMLKQKASPYHTGRKKGDWWKWKVDPLTIDAVMIYAQKGSGRRSSKYTDYTFAVKKDDALVTVAKAYSGLTDKEITEISKWVNKNAIEKFGPVRTVKPELVFEIAFEGIALSKRHKSGVALRFPRIARWRKDKPVEEIDTIESVKELITAF</sequence>
<organism evidence="15 16">
    <name type="scientific">Winogradskyella litorisediminis</name>
    <dbReference type="NCBI Taxonomy" id="1156618"/>
    <lineage>
        <taxon>Bacteria</taxon>
        <taxon>Pseudomonadati</taxon>
        <taxon>Bacteroidota</taxon>
        <taxon>Flavobacteriia</taxon>
        <taxon>Flavobacteriales</taxon>
        <taxon>Flavobacteriaceae</taxon>
        <taxon>Winogradskyella</taxon>
    </lineage>
</organism>
<dbReference type="CDD" id="cd07897">
    <property type="entry name" value="Adenylation_DNA_ligase_Bac1"/>
    <property type="match status" value="1"/>
</dbReference>
<dbReference type="SUPFAM" id="SSF117018">
    <property type="entry name" value="ATP-dependent DNA ligase DNA-binding domain"/>
    <property type="match status" value="1"/>
</dbReference>
<dbReference type="InterPro" id="IPR012309">
    <property type="entry name" value="DNA_ligase_ATP-dep_C"/>
</dbReference>
<dbReference type="PROSITE" id="PS50160">
    <property type="entry name" value="DNA_LIGASE_A3"/>
    <property type="match status" value="1"/>
</dbReference>
<evidence type="ECO:0000256" key="3">
    <source>
        <dbReference type="ARBA" id="ARBA00022618"/>
    </source>
</evidence>
<dbReference type="RefSeq" id="WP_386126806.1">
    <property type="nucleotide sequence ID" value="NZ_JBHTJL010000003.1"/>
</dbReference>
<name>A0ABW3N561_9FLAO</name>
<dbReference type="SUPFAM" id="SSF56091">
    <property type="entry name" value="DNA ligase/mRNA capping enzyme, catalytic domain"/>
    <property type="match status" value="1"/>
</dbReference>
<keyword evidence="7" id="KW-0227">DNA damage</keyword>
<comment type="caution">
    <text evidence="15">The sequence shown here is derived from an EMBL/GenBank/DDBJ whole genome shotgun (WGS) entry which is preliminary data.</text>
</comment>
<gene>
    <name evidence="15" type="ORF">ACFQ1Q_00355</name>
</gene>
<dbReference type="GO" id="GO:0003910">
    <property type="term" value="F:DNA ligase (ATP) activity"/>
    <property type="evidence" value="ECO:0007669"/>
    <property type="project" value="UniProtKB-EC"/>
</dbReference>
<evidence type="ECO:0000256" key="11">
    <source>
        <dbReference type="ARBA" id="ARBA00023204"/>
    </source>
</evidence>
<keyword evidence="4" id="KW-0235">DNA replication</keyword>
<dbReference type="InterPro" id="IPR036599">
    <property type="entry name" value="DNA_ligase_N_sf"/>
</dbReference>
<evidence type="ECO:0000256" key="7">
    <source>
        <dbReference type="ARBA" id="ARBA00022763"/>
    </source>
</evidence>
<evidence type="ECO:0000259" key="14">
    <source>
        <dbReference type="PROSITE" id="PS50160"/>
    </source>
</evidence>
<evidence type="ECO:0000256" key="8">
    <source>
        <dbReference type="ARBA" id="ARBA00022840"/>
    </source>
</evidence>
<dbReference type="Pfam" id="PF04675">
    <property type="entry name" value="DNA_ligase_A_N"/>
    <property type="match status" value="1"/>
</dbReference>
<dbReference type="SUPFAM" id="SSF50249">
    <property type="entry name" value="Nucleic acid-binding proteins"/>
    <property type="match status" value="1"/>
</dbReference>
<dbReference type="Proteomes" id="UP001597013">
    <property type="component" value="Unassembled WGS sequence"/>
</dbReference>
<dbReference type="NCBIfam" id="TIGR04120">
    <property type="entry name" value="DNA_lig_bact"/>
    <property type="match status" value="1"/>
</dbReference>
<dbReference type="Pfam" id="PF04679">
    <property type="entry name" value="DNA_ligase_A_C"/>
    <property type="match status" value="1"/>
</dbReference>
<evidence type="ECO:0000313" key="16">
    <source>
        <dbReference type="Proteomes" id="UP001597013"/>
    </source>
</evidence>
<keyword evidence="2 15" id="KW-0436">Ligase</keyword>
<evidence type="ECO:0000313" key="15">
    <source>
        <dbReference type="EMBL" id="MFD1061675.1"/>
    </source>
</evidence>
<evidence type="ECO:0000256" key="1">
    <source>
        <dbReference type="ARBA" id="ARBA00012727"/>
    </source>
</evidence>
<proteinExistence type="predicted"/>
<dbReference type="Pfam" id="PF01068">
    <property type="entry name" value="DNA_ligase_A_M"/>
    <property type="match status" value="1"/>
</dbReference>
<keyword evidence="12" id="KW-0131">Cell cycle</keyword>
<dbReference type="Gene3D" id="1.10.3260.10">
    <property type="entry name" value="DNA ligase, ATP-dependent, N-terminal domain"/>
    <property type="match status" value="1"/>
</dbReference>